<evidence type="ECO:0000313" key="2">
    <source>
        <dbReference type="EMBL" id="MQM11149.1"/>
    </source>
</evidence>
<keyword evidence="3" id="KW-1185">Reference proteome</keyword>
<dbReference type="EMBL" id="NMUH01004882">
    <property type="protein sequence ID" value="MQM11149.1"/>
    <property type="molecule type" value="Genomic_DNA"/>
</dbReference>
<keyword evidence="1" id="KW-0812">Transmembrane</keyword>
<feature type="non-terminal residue" evidence="2">
    <location>
        <position position="76"/>
    </location>
</feature>
<evidence type="ECO:0000256" key="1">
    <source>
        <dbReference type="SAM" id="Phobius"/>
    </source>
</evidence>
<keyword evidence="1" id="KW-1133">Transmembrane helix</keyword>
<feature type="transmembrane region" description="Helical" evidence="1">
    <location>
        <begin position="50"/>
        <end position="71"/>
    </location>
</feature>
<comment type="caution">
    <text evidence="2">The sequence shown here is derived from an EMBL/GenBank/DDBJ whole genome shotgun (WGS) entry which is preliminary data.</text>
</comment>
<gene>
    <name evidence="2" type="ORF">Taro_044054</name>
</gene>
<organism evidence="2 3">
    <name type="scientific">Colocasia esculenta</name>
    <name type="common">Wild taro</name>
    <name type="synonym">Arum esculentum</name>
    <dbReference type="NCBI Taxonomy" id="4460"/>
    <lineage>
        <taxon>Eukaryota</taxon>
        <taxon>Viridiplantae</taxon>
        <taxon>Streptophyta</taxon>
        <taxon>Embryophyta</taxon>
        <taxon>Tracheophyta</taxon>
        <taxon>Spermatophyta</taxon>
        <taxon>Magnoliopsida</taxon>
        <taxon>Liliopsida</taxon>
        <taxon>Araceae</taxon>
        <taxon>Aroideae</taxon>
        <taxon>Colocasieae</taxon>
        <taxon>Colocasia</taxon>
    </lineage>
</organism>
<keyword evidence="1" id="KW-0472">Membrane</keyword>
<proteinExistence type="predicted"/>
<dbReference type="Proteomes" id="UP000652761">
    <property type="component" value="Unassembled WGS sequence"/>
</dbReference>
<sequence>MSCGCCRLDCLCYSLLGRCRSSGCALGRASGCRIGQLVLLVISKFSRPCWWSLCVPVALVVYFVLAPSVLLQMVVW</sequence>
<dbReference type="AlphaFoldDB" id="A0A843WMP5"/>
<protein>
    <submittedName>
        <fullName evidence="2">Uncharacterized protein</fullName>
    </submittedName>
</protein>
<reference evidence="2" key="1">
    <citation type="submission" date="2017-07" db="EMBL/GenBank/DDBJ databases">
        <title>Taro Niue Genome Assembly and Annotation.</title>
        <authorList>
            <person name="Atibalentja N."/>
            <person name="Keating K."/>
            <person name="Fields C.J."/>
        </authorList>
    </citation>
    <scope>NUCLEOTIDE SEQUENCE</scope>
    <source>
        <strain evidence="2">Niue_2</strain>
        <tissue evidence="2">Leaf</tissue>
    </source>
</reference>
<evidence type="ECO:0000313" key="3">
    <source>
        <dbReference type="Proteomes" id="UP000652761"/>
    </source>
</evidence>
<name>A0A843WMP5_COLES</name>
<accession>A0A843WMP5</accession>